<keyword evidence="5" id="KW-0539">Nucleus</keyword>
<evidence type="ECO:0000256" key="2">
    <source>
        <dbReference type="ARBA" id="ARBA00023015"/>
    </source>
</evidence>
<dbReference type="KEGG" id="qsa:O6P43_033778"/>
<dbReference type="SUPFAM" id="SSF101936">
    <property type="entry name" value="DNA-binding pseudobarrel domain"/>
    <property type="match status" value="1"/>
</dbReference>
<sequence length="201" mass="23488">MEQVRERCRMLEKQKYWTEVESNRHFFKVMIGNFRNHLRIPRKFVTSIEERLSPTFSLIGPSGHAWKVELRRRVDDVLFQKGWGEFVQDHSLAETDFLVFRYCGDSSFSVLIFDATGCEREDAYFVQMHTSCSKNGCFLQKKGRENVVEVIDLVNEEDTSHRGKLKRVGSRTSKAVGMIRTNFETEKKKAGTRQVISLIRI</sequence>
<dbReference type="GO" id="GO:0005634">
    <property type="term" value="C:nucleus"/>
    <property type="evidence" value="ECO:0007669"/>
    <property type="project" value="UniProtKB-SubCell"/>
</dbReference>
<evidence type="ECO:0000256" key="5">
    <source>
        <dbReference type="ARBA" id="ARBA00023242"/>
    </source>
</evidence>
<dbReference type="InterPro" id="IPR050655">
    <property type="entry name" value="Plant_B3_domain"/>
</dbReference>
<gene>
    <name evidence="7" type="ORF">O6P43_033778</name>
</gene>
<evidence type="ECO:0000259" key="6">
    <source>
        <dbReference type="PROSITE" id="PS50863"/>
    </source>
</evidence>
<dbReference type="PANTHER" id="PTHR31920">
    <property type="entry name" value="B3 DOMAIN-CONTAINING"/>
    <property type="match status" value="1"/>
</dbReference>
<dbReference type="PANTHER" id="PTHR31920:SF135">
    <property type="entry name" value="B3 DOMAIN-CONTAINING PROTEIN OS03G0621600-RELATED"/>
    <property type="match status" value="1"/>
</dbReference>
<dbReference type="PROSITE" id="PS50863">
    <property type="entry name" value="B3"/>
    <property type="match status" value="1"/>
</dbReference>
<proteinExistence type="predicted"/>
<feature type="domain" description="TF-B3" evidence="6">
    <location>
        <begin position="23"/>
        <end position="116"/>
    </location>
</feature>
<name>A0AAD7KRH5_QUISA</name>
<dbReference type="CDD" id="cd10017">
    <property type="entry name" value="B3_DNA"/>
    <property type="match status" value="1"/>
</dbReference>
<dbReference type="InterPro" id="IPR015300">
    <property type="entry name" value="DNA-bd_pseudobarrel_sf"/>
</dbReference>
<reference evidence="7" key="1">
    <citation type="journal article" date="2023" name="Science">
        <title>Elucidation of the pathway for biosynthesis of saponin adjuvants from the soapbark tree.</title>
        <authorList>
            <person name="Reed J."/>
            <person name="Orme A."/>
            <person name="El-Demerdash A."/>
            <person name="Owen C."/>
            <person name="Martin L.B.B."/>
            <person name="Misra R.C."/>
            <person name="Kikuchi S."/>
            <person name="Rejzek M."/>
            <person name="Martin A.C."/>
            <person name="Harkess A."/>
            <person name="Leebens-Mack J."/>
            <person name="Louveau T."/>
            <person name="Stephenson M.J."/>
            <person name="Osbourn A."/>
        </authorList>
    </citation>
    <scope>NUCLEOTIDE SEQUENCE</scope>
    <source>
        <strain evidence="7">S10</strain>
    </source>
</reference>
<evidence type="ECO:0000313" key="7">
    <source>
        <dbReference type="EMBL" id="KAJ7944374.1"/>
    </source>
</evidence>
<dbReference type="AlphaFoldDB" id="A0AAD7KRH5"/>
<evidence type="ECO:0000256" key="3">
    <source>
        <dbReference type="ARBA" id="ARBA00023125"/>
    </source>
</evidence>
<dbReference type="InterPro" id="IPR003340">
    <property type="entry name" value="B3_DNA-bd"/>
</dbReference>
<keyword evidence="8" id="KW-1185">Reference proteome</keyword>
<keyword evidence="2" id="KW-0805">Transcription regulation</keyword>
<dbReference type="Proteomes" id="UP001163823">
    <property type="component" value="Chromosome 14"/>
</dbReference>
<evidence type="ECO:0000256" key="1">
    <source>
        <dbReference type="ARBA" id="ARBA00004123"/>
    </source>
</evidence>
<dbReference type="Gene3D" id="2.40.330.10">
    <property type="entry name" value="DNA-binding pseudobarrel domain"/>
    <property type="match status" value="1"/>
</dbReference>
<dbReference type="SMART" id="SM01019">
    <property type="entry name" value="B3"/>
    <property type="match status" value="1"/>
</dbReference>
<dbReference type="GO" id="GO:0003677">
    <property type="term" value="F:DNA binding"/>
    <property type="evidence" value="ECO:0007669"/>
    <property type="project" value="UniProtKB-KW"/>
</dbReference>
<protein>
    <submittedName>
        <fullName evidence="7">B3 domain-containing protein</fullName>
    </submittedName>
</protein>
<evidence type="ECO:0000313" key="8">
    <source>
        <dbReference type="Proteomes" id="UP001163823"/>
    </source>
</evidence>
<organism evidence="7 8">
    <name type="scientific">Quillaja saponaria</name>
    <name type="common">Soap bark tree</name>
    <dbReference type="NCBI Taxonomy" id="32244"/>
    <lineage>
        <taxon>Eukaryota</taxon>
        <taxon>Viridiplantae</taxon>
        <taxon>Streptophyta</taxon>
        <taxon>Embryophyta</taxon>
        <taxon>Tracheophyta</taxon>
        <taxon>Spermatophyta</taxon>
        <taxon>Magnoliopsida</taxon>
        <taxon>eudicotyledons</taxon>
        <taxon>Gunneridae</taxon>
        <taxon>Pentapetalae</taxon>
        <taxon>rosids</taxon>
        <taxon>fabids</taxon>
        <taxon>Fabales</taxon>
        <taxon>Quillajaceae</taxon>
        <taxon>Quillaja</taxon>
    </lineage>
</organism>
<evidence type="ECO:0000256" key="4">
    <source>
        <dbReference type="ARBA" id="ARBA00023163"/>
    </source>
</evidence>
<dbReference type="EMBL" id="JARAOO010000014">
    <property type="protein sequence ID" value="KAJ7944374.1"/>
    <property type="molecule type" value="Genomic_DNA"/>
</dbReference>
<keyword evidence="4" id="KW-0804">Transcription</keyword>
<comment type="caution">
    <text evidence="7">The sequence shown here is derived from an EMBL/GenBank/DDBJ whole genome shotgun (WGS) entry which is preliminary data.</text>
</comment>
<comment type="subcellular location">
    <subcellularLocation>
        <location evidence="1">Nucleus</location>
    </subcellularLocation>
</comment>
<dbReference type="Pfam" id="PF02362">
    <property type="entry name" value="B3"/>
    <property type="match status" value="1"/>
</dbReference>
<keyword evidence="3" id="KW-0238">DNA-binding</keyword>
<accession>A0AAD7KRH5</accession>